<dbReference type="PROSITE" id="PS50017">
    <property type="entry name" value="DEATH_DOMAIN"/>
    <property type="match status" value="1"/>
</dbReference>
<dbReference type="CDD" id="cd01670">
    <property type="entry name" value="Death"/>
    <property type="match status" value="1"/>
</dbReference>
<evidence type="ECO:0000313" key="3">
    <source>
        <dbReference type="RefSeq" id="XP_019632636.1"/>
    </source>
</evidence>
<reference evidence="3" key="1">
    <citation type="submission" date="2025-08" db="UniProtKB">
        <authorList>
            <consortium name="RefSeq"/>
        </authorList>
    </citation>
    <scope>IDENTIFICATION</scope>
    <source>
        <tissue evidence="3">Gonad</tissue>
    </source>
</reference>
<accession>A0A6P4ZSP7</accession>
<proteinExistence type="predicted"/>
<dbReference type="FunFam" id="1.10.533.10:FF:000095">
    <property type="entry name" value="Predicted protein"/>
    <property type="match status" value="1"/>
</dbReference>
<evidence type="ECO:0000259" key="1">
    <source>
        <dbReference type="PROSITE" id="PS50017"/>
    </source>
</evidence>
<dbReference type="GO" id="GO:0007165">
    <property type="term" value="P:signal transduction"/>
    <property type="evidence" value="ECO:0007669"/>
    <property type="project" value="InterPro"/>
</dbReference>
<dbReference type="AlphaFoldDB" id="A0A6P4ZSP7"/>
<dbReference type="SUPFAM" id="SSF47986">
    <property type="entry name" value="DEATH domain"/>
    <property type="match status" value="1"/>
</dbReference>
<sequence length="139" mass="15748">MIMTDLTAEPQHDTNPWSRCCMWIVRCCGRAAASRGQEYLSKESGQGVLGVRKYFFFIKENVSSNWKDLSFHLGFNTADEDNISGRNRDDKDRCMDMLKEWKKKKGDAATIEVLTEALSEAGLQSVVDGLKNKFTDIVT</sequence>
<organism evidence="2 3">
    <name type="scientific">Branchiostoma belcheri</name>
    <name type="common">Amphioxus</name>
    <dbReference type="NCBI Taxonomy" id="7741"/>
    <lineage>
        <taxon>Eukaryota</taxon>
        <taxon>Metazoa</taxon>
        <taxon>Chordata</taxon>
        <taxon>Cephalochordata</taxon>
        <taxon>Leptocardii</taxon>
        <taxon>Amphioxiformes</taxon>
        <taxon>Branchiostomatidae</taxon>
        <taxon>Branchiostoma</taxon>
    </lineage>
</organism>
<evidence type="ECO:0000313" key="2">
    <source>
        <dbReference type="Proteomes" id="UP000515135"/>
    </source>
</evidence>
<protein>
    <submittedName>
        <fullName evidence="3">Uncharacterized protein LOC109476191</fullName>
    </submittedName>
</protein>
<dbReference type="InterPro" id="IPR000488">
    <property type="entry name" value="Death_dom"/>
</dbReference>
<dbReference type="Proteomes" id="UP000515135">
    <property type="component" value="Unplaced"/>
</dbReference>
<dbReference type="PANTHER" id="PTHR15077">
    <property type="entry name" value="FAS-ASSOCIATING DEATH DOMAIN-CONTAINING PROTEIN FADD"/>
    <property type="match status" value="1"/>
</dbReference>
<dbReference type="InterPro" id="IPR011029">
    <property type="entry name" value="DEATH-like_dom_sf"/>
</dbReference>
<name>A0A6P4ZSP7_BRABE</name>
<dbReference type="InterPro" id="IPR016729">
    <property type="entry name" value="FADD"/>
</dbReference>
<keyword evidence="2" id="KW-1185">Reference proteome</keyword>
<gene>
    <name evidence="3" type="primary">LOC109476191</name>
</gene>
<dbReference type="GeneID" id="109476191"/>
<dbReference type="Gene3D" id="1.10.533.10">
    <property type="entry name" value="Death Domain, Fas"/>
    <property type="match status" value="1"/>
</dbReference>
<feature type="domain" description="Death" evidence="1">
    <location>
        <begin position="58"/>
        <end position="134"/>
    </location>
</feature>
<dbReference type="KEGG" id="bbel:109476191"/>
<dbReference type="PANTHER" id="PTHR15077:SF9">
    <property type="entry name" value="C-TERMINAL OF ROC (COR) DOMAIN-CONTAINING PROTEIN"/>
    <property type="match status" value="1"/>
</dbReference>
<dbReference type="OrthoDB" id="100767at2759"/>
<dbReference type="Pfam" id="PF00531">
    <property type="entry name" value="Death"/>
    <property type="match status" value="1"/>
</dbReference>
<dbReference type="RefSeq" id="XP_019632636.1">
    <property type="nucleotide sequence ID" value="XM_019777077.1"/>
</dbReference>